<evidence type="ECO:0000313" key="4">
    <source>
        <dbReference type="Proteomes" id="UP000799437"/>
    </source>
</evidence>
<feature type="compositionally biased region" description="Polar residues" evidence="1">
    <location>
        <begin position="463"/>
        <end position="473"/>
    </location>
</feature>
<accession>A0A6A6WCB9</accession>
<dbReference type="GeneID" id="54481536"/>
<feature type="region of interest" description="Disordered" evidence="1">
    <location>
        <begin position="376"/>
        <end position="604"/>
    </location>
</feature>
<feature type="domain" description="DUF7514" evidence="2">
    <location>
        <begin position="202"/>
        <end position="363"/>
    </location>
</feature>
<dbReference type="Pfam" id="PF24355">
    <property type="entry name" value="DUF7514"/>
    <property type="match status" value="1"/>
</dbReference>
<keyword evidence="4" id="KW-1185">Reference proteome</keyword>
<dbReference type="InterPro" id="IPR055936">
    <property type="entry name" value="DUF7514"/>
</dbReference>
<dbReference type="RefSeq" id="XP_033602929.1">
    <property type="nucleotide sequence ID" value="XM_033740482.1"/>
</dbReference>
<feature type="compositionally biased region" description="Basic and acidic residues" evidence="1">
    <location>
        <begin position="413"/>
        <end position="454"/>
    </location>
</feature>
<feature type="region of interest" description="Disordered" evidence="1">
    <location>
        <begin position="1"/>
        <end position="52"/>
    </location>
</feature>
<sequence length="604" mass="68473">MAYDRYRSPNADKRSQYTSQDHSDALRYDSAHDNKQRRSRGSSCASSVISDQAQPIHDAAQAVQTAFDRSQAASEVDPNLIKIITEQVSKQVIDSLKSSGIHRFPQSKESTPDSFPSRNVYTPPSPTRQSDYSNASDSPRQRSAFDGQDETPTPRLDRVHRTMSTTSQTSTDQSKRDRERPVISQKVSPENEATPLENTWERLFEEDGTPTPRVNQFLRGLAQHLIDDYEPKKSIVVTPDKMLRFYRETQVDDEIFPWGKIFCKLPNTSISKMYRDLRCQHHMVQEIDGCEYAPSIPGLTPHGFRRWMETMIRAYPDVEFQRLAKAVKEMPISNPDKPTERFPKALSRRLLPKSDNMQYQQLCCATLACEGKVPLHRPTSFPPPPPLNSQPSTQSQATLERDRSPYSGAPGRDTADSSDHETPVGVPIERERKPYTAREGTGKFYDKGDNDRSNSKGNRLHRSQSNASATSAYSPGRESAADYSQSSSRQSRAYKSTNGRRRSPSYGRGASYGNRSDSSVTDIPANQYASNMYDYEESRYREAESKRSEHTRRPTGDDVDRSYPPGPRSVYDDDYYHRSRSTSNVYGGNYPTPYSQPPPPSSRY</sequence>
<evidence type="ECO:0000256" key="1">
    <source>
        <dbReference type="SAM" id="MobiDB-lite"/>
    </source>
</evidence>
<feature type="compositionally biased region" description="Pro residues" evidence="1">
    <location>
        <begin position="594"/>
        <end position="604"/>
    </location>
</feature>
<reference evidence="3" key="1">
    <citation type="journal article" date="2020" name="Stud. Mycol.">
        <title>101 Dothideomycetes genomes: a test case for predicting lifestyles and emergence of pathogens.</title>
        <authorList>
            <person name="Haridas S."/>
            <person name="Albert R."/>
            <person name="Binder M."/>
            <person name="Bloem J."/>
            <person name="Labutti K."/>
            <person name="Salamov A."/>
            <person name="Andreopoulos B."/>
            <person name="Baker S."/>
            <person name="Barry K."/>
            <person name="Bills G."/>
            <person name="Bluhm B."/>
            <person name="Cannon C."/>
            <person name="Castanera R."/>
            <person name="Culley D."/>
            <person name="Daum C."/>
            <person name="Ezra D."/>
            <person name="Gonzalez J."/>
            <person name="Henrissat B."/>
            <person name="Kuo A."/>
            <person name="Liang C."/>
            <person name="Lipzen A."/>
            <person name="Lutzoni F."/>
            <person name="Magnuson J."/>
            <person name="Mondo S."/>
            <person name="Nolan M."/>
            <person name="Ohm R."/>
            <person name="Pangilinan J."/>
            <person name="Park H.-J."/>
            <person name="Ramirez L."/>
            <person name="Alfaro M."/>
            <person name="Sun H."/>
            <person name="Tritt A."/>
            <person name="Yoshinaga Y."/>
            <person name="Zwiers L.-H."/>
            <person name="Turgeon B."/>
            <person name="Goodwin S."/>
            <person name="Spatafora J."/>
            <person name="Crous P."/>
            <person name="Grigoriev I."/>
        </authorList>
    </citation>
    <scope>NUCLEOTIDE SEQUENCE</scope>
    <source>
        <strain evidence="3">CBS 121739</strain>
    </source>
</reference>
<feature type="region of interest" description="Disordered" evidence="1">
    <location>
        <begin position="99"/>
        <end position="194"/>
    </location>
</feature>
<dbReference type="PANTHER" id="PTHR39611">
    <property type="entry name" value="HYDROXYPROLINE-RICH GLYCOPROTEIN DZ-HRGP-RELATED"/>
    <property type="match status" value="1"/>
</dbReference>
<dbReference type="PANTHER" id="PTHR39611:SF1">
    <property type="entry name" value="HYDROXYPROLINE-RICH GLYCOPROTEIN DZ-HRGP"/>
    <property type="match status" value="1"/>
</dbReference>
<feature type="compositionally biased region" description="Basic and acidic residues" evidence="1">
    <location>
        <begin position="536"/>
        <end position="561"/>
    </location>
</feature>
<protein>
    <recommendedName>
        <fullName evidence="2">DUF7514 domain-containing protein</fullName>
    </recommendedName>
</protein>
<dbReference type="OrthoDB" id="5413703at2759"/>
<feature type="compositionally biased region" description="Basic and acidic residues" evidence="1">
    <location>
        <begin position="1"/>
        <end position="36"/>
    </location>
</feature>
<feature type="compositionally biased region" description="Polar residues" evidence="1">
    <location>
        <begin position="107"/>
        <end position="138"/>
    </location>
</feature>
<evidence type="ECO:0000313" key="3">
    <source>
        <dbReference type="EMBL" id="KAF2760478.1"/>
    </source>
</evidence>
<dbReference type="CDD" id="cd09897">
    <property type="entry name" value="H3TH_FEN1-XPG-like"/>
    <property type="match status" value="1"/>
</dbReference>
<proteinExistence type="predicted"/>
<gene>
    <name evidence="3" type="ORF">EJ05DRAFT_286088</name>
</gene>
<name>A0A6A6WCB9_9PEZI</name>
<evidence type="ECO:0000259" key="2">
    <source>
        <dbReference type="Pfam" id="PF24355"/>
    </source>
</evidence>
<feature type="compositionally biased region" description="Low complexity" evidence="1">
    <location>
        <begin position="481"/>
        <end position="496"/>
    </location>
</feature>
<dbReference type="Proteomes" id="UP000799437">
    <property type="component" value="Unassembled WGS sequence"/>
</dbReference>
<dbReference type="EMBL" id="ML996568">
    <property type="protein sequence ID" value="KAF2760478.1"/>
    <property type="molecule type" value="Genomic_DNA"/>
</dbReference>
<organism evidence="3 4">
    <name type="scientific">Pseudovirgaria hyperparasitica</name>
    <dbReference type="NCBI Taxonomy" id="470096"/>
    <lineage>
        <taxon>Eukaryota</taxon>
        <taxon>Fungi</taxon>
        <taxon>Dikarya</taxon>
        <taxon>Ascomycota</taxon>
        <taxon>Pezizomycotina</taxon>
        <taxon>Dothideomycetes</taxon>
        <taxon>Dothideomycetes incertae sedis</taxon>
        <taxon>Acrospermales</taxon>
        <taxon>Acrospermaceae</taxon>
        <taxon>Pseudovirgaria</taxon>
    </lineage>
</organism>
<feature type="compositionally biased region" description="Polar residues" evidence="1">
    <location>
        <begin position="41"/>
        <end position="52"/>
    </location>
</feature>
<dbReference type="AlphaFoldDB" id="A0A6A6WCB9"/>